<organism evidence="3 4">
    <name type="scientific">Saccharothrix espanaensis (strain ATCC 51144 / DSM 44229 / JCM 9112 / NBRC 15066 / NRRL 15764)</name>
    <dbReference type="NCBI Taxonomy" id="1179773"/>
    <lineage>
        <taxon>Bacteria</taxon>
        <taxon>Bacillati</taxon>
        <taxon>Actinomycetota</taxon>
        <taxon>Actinomycetes</taxon>
        <taxon>Pseudonocardiales</taxon>
        <taxon>Pseudonocardiaceae</taxon>
        <taxon>Saccharothrix</taxon>
    </lineage>
</organism>
<dbReference type="InterPro" id="IPR023696">
    <property type="entry name" value="Ureohydrolase_dom_sf"/>
</dbReference>
<dbReference type="GO" id="GO:0004407">
    <property type="term" value="F:histone deacetylase activity"/>
    <property type="evidence" value="ECO:0007669"/>
    <property type="project" value="TreeGrafter"/>
</dbReference>
<dbReference type="EMBL" id="HE804045">
    <property type="protein sequence ID" value="CCH30743.1"/>
    <property type="molecule type" value="Genomic_DNA"/>
</dbReference>
<evidence type="ECO:0000259" key="2">
    <source>
        <dbReference type="Pfam" id="PF00850"/>
    </source>
</evidence>
<dbReference type="eggNOG" id="COG0123">
    <property type="taxonomic scope" value="Bacteria"/>
</dbReference>
<dbReference type="SUPFAM" id="SSF52768">
    <property type="entry name" value="Arginase/deacetylase"/>
    <property type="match status" value="1"/>
</dbReference>
<dbReference type="GO" id="GO:0040029">
    <property type="term" value="P:epigenetic regulation of gene expression"/>
    <property type="evidence" value="ECO:0007669"/>
    <property type="project" value="TreeGrafter"/>
</dbReference>
<proteinExistence type="inferred from homology"/>
<evidence type="ECO:0000313" key="4">
    <source>
        <dbReference type="Proteomes" id="UP000006281"/>
    </source>
</evidence>
<dbReference type="HOGENOM" id="CLU_496859_0_0_11"/>
<dbReference type="Proteomes" id="UP000006281">
    <property type="component" value="Chromosome"/>
</dbReference>
<dbReference type="InterPro" id="IPR000286">
    <property type="entry name" value="HDACs"/>
</dbReference>
<dbReference type="STRING" id="1179773.BN6_34450"/>
<dbReference type="KEGG" id="sesp:BN6_34450"/>
<dbReference type="PRINTS" id="PR01270">
    <property type="entry name" value="HDASUPER"/>
</dbReference>
<accession>K0K2G2</accession>
<dbReference type="PATRIC" id="fig|1179773.3.peg.3451"/>
<keyword evidence="4" id="KW-1185">Reference proteome</keyword>
<sequence>MKVSDQSSTPRRRIAACQRGSALTSSALRSYSSNRIAGWPSLAGSSSREDSTTPSVAFTTTSVATPVAVSSSTARARRATTSPDRWARTASLAGSTGRTLGNRVVSPTFPARTRTSLTWAISSAVNGSSGWGLWVMPRVFALARGERLACGVPDLLAGARSPAVNGRALADKTAHRRPRTIAPMTTGYVYHELYGWHDTGTHASLAPADPRRGIQPFHHLENPEAKRRVHELLVVTGLIDRLTRLTPRPATDEEILLVHTPGHLARLTKANDTGGDGGDGSTPFGRGGLDIARLAAGGAIRAAEAVLEGKVDNAYALVRPPGHHAVPDSGMGFCMLANIAIALRAVRRTHNVARVAVVDIDVHHGNGTQTVFWEDPNVLALSLHQDRFFPPNSGFVTERGAGAGFGYTLNLPLPPGTGTGGYLEATRRVVLPALRRFKPDLIVVAAGFDANALDPLGRMMLTPRAYREMARMVLDAAADLCDGRVLCVHEGGYAAAYVPFCANAVIEVLAGVTEPFREPFSFDNMGQQELQPHQDAAIKATEALLGDI</sequence>
<evidence type="ECO:0000256" key="1">
    <source>
        <dbReference type="ARBA" id="ARBA00005947"/>
    </source>
</evidence>
<name>K0K2G2_SACES</name>
<dbReference type="Pfam" id="PF00850">
    <property type="entry name" value="Hist_deacetyl"/>
    <property type="match status" value="1"/>
</dbReference>
<dbReference type="PANTHER" id="PTHR10625">
    <property type="entry name" value="HISTONE DEACETYLASE HDAC1-RELATED"/>
    <property type="match status" value="1"/>
</dbReference>
<dbReference type="PANTHER" id="PTHR10625:SF31">
    <property type="entry name" value="HISTONE DEACETYLASE DOMAIN-CONTAINING PROTEIN"/>
    <property type="match status" value="1"/>
</dbReference>
<dbReference type="GO" id="GO:0005737">
    <property type="term" value="C:cytoplasm"/>
    <property type="evidence" value="ECO:0007669"/>
    <property type="project" value="TreeGrafter"/>
</dbReference>
<feature type="domain" description="Histone deacetylase" evidence="2">
    <location>
        <begin position="219"/>
        <end position="508"/>
    </location>
</feature>
<gene>
    <name evidence="3" type="ordered locus">BN6_34450</name>
</gene>
<dbReference type="InterPro" id="IPR023801">
    <property type="entry name" value="His_deacetylse_dom"/>
</dbReference>
<dbReference type="CDD" id="cd09996">
    <property type="entry name" value="HDAC_classII_1"/>
    <property type="match status" value="1"/>
</dbReference>
<evidence type="ECO:0000313" key="3">
    <source>
        <dbReference type="EMBL" id="CCH30743.1"/>
    </source>
</evidence>
<dbReference type="Gene3D" id="3.40.800.20">
    <property type="entry name" value="Histone deacetylase domain"/>
    <property type="match status" value="1"/>
</dbReference>
<dbReference type="AlphaFoldDB" id="K0K2G2"/>
<comment type="similarity">
    <text evidence="1">Belongs to the histone deacetylase family.</text>
</comment>
<reference evidence="3 4" key="1">
    <citation type="journal article" date="2012" name="BMC Genomics">
        <title>Complete genome sequence of Saccharothrix espanaensis DSM 44229T and comparison to the other completely sequenced Pseudonocardiaceae.</title>
        <authorList>
            <person name="Strobel T."/>
            <person name="Al-Dilaimi A."/>
            <person name="Blom J."/>
            <person name="Gessner A."/>
            <person name="Kalinowski J."/>
            <person name="Luzhetska M."/>
            <person name="Puhler A."/>
            <person name="Szczepanowski R."/>
            <person name="Bechthold A."/>
            <person name="Ruckert C."/>
        </authorList>
    </citation>
    <scope>NUCLEOTIDE SEQUENCE [LARGE SCALE GENOMIC DNA]</scope>
    <source>
        <strain evidence="4">ATCC 51144 / DSM 44229 / JCM 9112 / NBRC 15066 / NRRL 15764</strain>
    </source>
</reference>
<dbReference type="InterPro" id="IPR037138">
    <property type="entry name" value="His_deacetylse_dom_sf"/>
</dbReference>
<protein>
    <recommendedName>
        <fullName evidence="2">Histone deacetylase domain-containing protein</fullName>
    </recommendedName>
</protein>